<dbReference type="Gene3D" id="1.10.700.10">
    <property type="entry name" value="Dioxygenase LigAB, LigA subunit"/>
    <property type="match status" value="1"/>
</dbReference>
<organism evidence="1 2">
    <name type="scientific">Streptomyces zagrosensis</name>
    <dbReference type="NCBI Taxonomy" id="1042984"/>
    <lineage>
        <taxon>Bacteria</taxon>
        <taxon>Bacillati</taxon>
        <taxon>Actinomycetota</taxon>
        <taxon>Actinomycetes</taxon>
        <taxon>Kitasatosporales</taxon>
        <taxon>Streptomycetaceae</taxon>
        <taxon>Streptomyces</taxon>
    </lineage>
</organism>
<gene>
    <name evidence="1" type="ORF">FHS42_006097</name>
</gene>
<reference evidence="1 2" key="1">
    <citation type="submission" date="2020-08" db="EMBL/GenBank/DDBJ databases">
        <title>Genomic Encyclopedia of Type Strains, Phase III (KMG-III): the genomes of soil and plant-associated and newly described type strains.</title>
        <authorList>
            <person name="Whitman W."/>
        </authorList>
    </citation>
    <scope>NUCLEOTIDE SEQUENCE [LARGE SCALE GENOMIC DNA]</scope>
    <source>
        <strain evidence="1 2">CECT 8305</strain>
    </source>
</reference>
<keyword evidence="2" id="KW-1185">Reference proteome</keyword>
<name>A0A7W9QEY4_9ACTN</name>
<evidence type="ECO:0000313" key="1">
    <source>
        <dbReference type="EMBL" id="MBB5939005.1"/>
    </source>
</evidence>
<comment type="caution">
    <text evidence="1">The sequence shown here is derived from an EMBL/GenBank/DDBJ whole genome shotgun (WGS) entry which is preliminary data.</text>
</comment>
<dbReference type="Proteomes" id="UP000588098">
    <property type="component" value="Unassembled WGS sequence"/>
</dbReference>
<dbReference type="InterPro" id="IPR036622">
    <property type="entry name" value="LigA_sf"/>
</dbReference>
<dbReference type="EMBL" id="JACHJL010000020">
    <property type="protein sequence ID" value="MBB5939005.1"/>
    <property type="molecule type" value="Genomic_DNA"/>
</dbReference>
<dbReference type="RefSeq" id="WP_184577390.1">
    <property type="nucleotide sequence ID" value="NZ_JACHJL010000020.1"/>
</dbReference>
<dbReference type="SUPFAM" id="SSF48076">
    <property type="entry name" value="LigA subunit of an aromatic-ring-opening dioxygenase LigAB"/>
    <property type="match status" value="1"/>
</dbReference>
<evidence type="ECO:0008006" key="3">
    <source>
        <dbReference type="Google" id="ProtNLM"/>
    </source>
</evidence>
<proteinExistence type="predicted"/>
<sequence length="104" mass="11616">MSVYEINHICYLASHDREFCRELRTDPVGLLARSRLTPEERAQMLAGDVRALYERGAHPVLLVRLGTHRLFGLTPELYGERIRLATRPIDECDDGPESAGPGAG</sequence>
<dbReference type="AlphaFoldDB" id="A0A7W9QEY4"/>
<evidence type="ECO:0000313" key="2">
    <source>
        <dbReference type="Proteomes" id="UP000588098"/>
    </source>
</evidence>
<accession>A0A7W9QEY4</accession>
<protein>
    <recommendedName>
        <fullName evidence="3">Extradiol ring-cleavage dioxygenase LigAB LigA subunit domain-containing protein</fullName>
    </recommendedName>
</protein>